<dbReference type="CDD" id="cd05563">
    <property type="entry name" value="PTS_IIB_ascorbate"/>
    <property type="match status" value="1"/>
</dbReference>
<dbReference type="SUPFAM" id="SSF52794">
    <property type="entry name" value="PTS system IIB component-like"/>
    <property type="match status" value="1"/>
</dbReference>
<dbReference type="OMA" id="TIYFICG"/>
<dbReference type="Proteomes" id="UP000216207">
    <property type="component" value="Unassembled WGS sequence"/>
</dbReference>
<accession>A0A268P1Q3</accession>
<dbReference type="InterPro" id="IPR013011">
    <property type="entry name" value="PTS_EIIB_2"/>
</dbReference>
<gene>
    <name evidence="2" type="ORF">CHH72_09350</name>
</gene>
<evidence type="ECO:0000313" key="2">
    <source>
        <dbReference type="EMBL" id="PAE89220.1"/>
    </source>
</evidence>
<dbReference type="GO" id="GO:0008982">
    <property type="term" value="F:protein-N(PI)-phosphohistidine-sugar phosphotransferase activity"/>
    <property type="evidence" value="ECO:0007669"/>
    <property type="project" value="InterPro"/>
</dbReference>
<dbReference type="PROSITE" id="PS51257">
    <property type="entry name" value="PROKAR_LIPOPROTEIN"/>
    <property type="match status" value="1"/>
</dbReference>
<proteinExistence type="predicted"/>
<dbReference type="Gene3D" id="3.40.50.2300">
    <property type="match status" value="1"/>
</dbReference>
<reference evidence="2 3" key="1">
    <citation type="submission" date="2017-07" db="EMBL/GenBank/DDBJ databases">
        <title>Isolation and whole genome analysis of endospore-forming bacteria from heroin.</title>
        <authorList>
            <person name="Kalinowski J."/>
            <person name="Ahrens B."/>
            <person name="Al-Dilaimi A."/>
            <person name="Winkler A."/>
            <person name="Wibberg D."/>
            <person name="Schleenbecker U."/>
            <person name="Ruckert C."/>
            <person name="Wolfel R."/>
            <person name="Grass G."/>
        </authorList>
    </citation>
    <scope>NUCLEOTIDE SEQUENCE [LARGE SCALE GENOMIC DNA]</scope>
    <source>
        <strain evidence="2 3">7539</strain>
    </source>
</reference>
<organism evidence="2 3">
    <name type="scientific">Shouchella clausii</name>
    <name type="common">Alkalihalobacillus clausii</name>
    <dbReference type="NCBI Taxonomy" id="79880"/>
    <lineage>
        <taxon>Bacteria</taxon>
        <taxon>Bacillati</taxon>
        <taxon>Bacillota</taxon>
        <taxon>Bacilli</taxon>
        <taxon>Bacillales</taxon>
        <taxon>Bacillaceae</taxon>
        <taxon>Shouchella</taxon>
    </lineage>
</organism>
<evidence type="ECO:0000256" key="1">
    <source>
        <dbReference type="ARBA" id="ARBA00022679"/>
    </source>
</evidence>
<name>A0A268P1Q3_SHOCL</name>
<dbReference type="RefSeq" id="WP_011248341.1">
    <property type="nucleotide sequence ID" value="NZ_BOQQ01000001.1"/>
</dbReference>
<sequence>MAKKLSILMVCGAGLGSSFACEMAVESVLEKLGVEAKLNHCDISSASSQRADILITGQNFESQLKHYQIEAEILYLKRLVDQKEIEEKLVPVLKAKQAL</sequence>
<protein>
    <submittedName>
        <fullName evidence="2">PTS ascorbate transporter subunit IIB</fullName>
    </submittedName>
</protein>
<keyword evidence="1" id="KW-0808">Transferase</keyword>
<dbReference type="PROSITE" id="PS51099">
    <property type="entry name" value="PTS_EIIB_TYPE_2"/>
    <property type="match status" value="1"/>
</dbReference>
<dbReference type="InterPro" id="IPR036095">
    <property type="entry name" value="PTS_EIIB-like_sf"/>
</dbReference>
<dbReference type="GO" id="GO:0009401">
    <property type="term" value="P:phosphoenolpyruvate-dependent sugar phosphotransferase system"/>
    <property type="evidence" value="ECO:0007669"/>
    <property type="project" value="InterPro"/>
</dbReference>
<dbReference type="AlphaFoldDB" id="A0A268P1Q3"/>
<dbReference type="EMBL" id="NPCC01000010">
    <property type="protein sequence ID" value="PAE89220.1"/>
    <property type="molecule type" value="Genomic_DNA"/>
</dbReference>
<evidence type="ECO:0000313" key="3">
    <source>
        <dbReference type="Proteomes" id="UP000216207"/>
    </source>
</evidence>
<comment type="caution">
    <text evidence="2">The sequence shown here is derived from an EMBL/GenBank/DDBJ whole genome shotgun (WGS) entry which is preliminary data.</text>
</comment>
<dbReference type="InterPro" id="IPR003501">
    <property type="entry name" value="PTS_EIIB_2/3"/>
</dbReference>
<dbReference type="Pfam" id="PF02302">
    <property type="entry name" value="PTS_IIB"/>
    <property type="match status" value="1"/>
</dbReference>